<evidence type="ECO:0000313" key="1">
    <source>
        <dbReference type="EMBL" id="KAF2469363.1"/>
    </source>
</evidence>
<accession>A0ACB6QQU8</accession>
<sequence>MPALNSASLLQTLVDRSTFSASNQSANATSDPLEVVCAWPVSGQYGPGTRFLYYVLVAACVFARKAVWLRNACLAAALLFPAVAAIHGIVLATLHVNGAVDMDVFGAFQLCSIGILAAPLTVRLSRTYFFDPGRNTIFLWTGLVLAGLLSLTVEFYRINPSDCHDEQGNPLSRKNFSYDQTTCGLNCSVEHGPRSPMRDGSANNIYVIPAPDKLTFNTAMLLAAACCIPAILSLAFMFNKILEMNWRKLHRDDGEDERIDEPIEGTNGATIGKMKGVNSTIRMLLGVVEIPLFSGAVLAILAIGENNFFSKQVRFQTEPIASIGQWAPIAGTVLAVAGSAMSLLTTNVEVVNEDESKTRSPMEQGARSPSLISELVPTTSNRPLTEVGNTRRKISRTLTAIGSKLSTAAHDDVGEFKRNEARNYPETPGEQWKNPQLAQIRQSYNPPRDADGNVTPELRGVRSRASSFHSNAPSSLDIERIETAASPRPAARRDTLEVPAPTHRRSRSSLRDVNHFMG</sequence>
<comment type="caution">
    <text evidence="1">The sequence shown here is derived from an EMBL/GenBank/DDBJ whole genome shotgun (WGS) entry which is preliminary data.</text>
</comment>
<dbReference type="Proteomes" id="UP000799755">
    <property type="component" value="Unassembled WGS sequence"/>
</dbReference>
<reference evidence="1" key="1">
    <citation type="journal article" date="2020" name="Stud. Mycol.">
        <title>101 Dothideomycetes genomes: a test case for predicting lifestyles and emergence of pathogens.</title>
        <authorList>
            <person name="Haridas S."/>
            <person name="Albert R."/>
            <person name="Binder M."/>
            <person name="Bloem J."/>
            <person name="Labutti K."/>
            <person name="Salamov A."/>
            <person name="Andreopoulos B."/>
            <person name="Baker S."/>
            <person name="Barry K."/>
            <person name="Bills G."/>
            <person name="Bluhm B."/>
            <person name="Cannon C."/>
            <person name="Castanera R."/>
            <person name="Culley D."/>
            <person name="Daum C."/>
            <person name="Ezra D."/>
            <person name="Gonzalez J."/>
            <person name="Henrissat B."/>
            <person name="Kuo A."/>
            <person name="Liang C."/>
            <person name="Lipzen A."/>
            <person name="Lutzoni F."/>
            <person name="Magnuson J."/>
            <person name="Mondo S."/>
            <person name="Nolan M."/>
            <person name="Ohm R."/>
            <person name="Pangilinan J."/>
            <person name="Park H.-J."/>
            <person name="Ramirez L."/>
            <person name="Alfaro M."/>
            <person name="Sun H."/>
            <person name="Tritt A."/>
            <person name="Yoshinaga Y."/>
            <person name="Zwiers L.-H."/>
            <person name="Turgeon B."/>
            <person name="Goodwin S."/>
            <person name="Spatafora J."/>
            <person name="Crous P."/>
            <person name="Grigoriev I."/>
        </authorList>
    </citation>
    <scope>NUCLEOTIDE SEQUENCE</scope>
    <source>
        <strain evidence="1">ATCC 200398</strain>
    </source>
</reference>
<evidence type="ECO:0000313" key="2">
    <source>
        <dbReference type="Proteomes" id="UP000799755"/>
    </source>
</evidence>
<name>A0ACB6QQU8_9PLEO</name>
<dbReference type="EMBL" id="MU003512">
    <property type="protein sequence ID" value="KAF2469363.1"/>
    <property type="molecule type" value="Genomic_DNA"/>
</dbReference>
<proteinExistence type="predicted"/>
<gene>
    <name evidence="1" type="ORF">BDR25DRAFT_326214</name>
</gene>
<keyword evidence="2" id="KW-1185">Reference proteome</keyword>
<organism evidence="1 2">
    <name type="scientific">Lindgomyces ingoldianus</name>
    <dbReference type="NCBI Taxonomy" id="673940"/>
    <lineage>
        <taxon>Eukaryota</taxon>
        <taxon>Fungi</taxon>
        <taxon>Dikarya</taxon>
        <taxon>Ascomycota</taxon>
        <taxon>Pezizomycotina</taxon>
        <taxon>Dothideomycetes</taxon>
        <taxon>Pleosporomycetidae</taxon>
        <taxon>Pleosporales</taxon>
        <taxon>Lindgomycetaceae</taxon>
        <taxon>Lindgomyces</taxon>
    </lineage>
</organism>
<protein>
    <submittedName>
        <fullName evidence="1">Uncharacterized protein</fullName>
    </submittedName>
</protein>